<dbReference type="SUPFAM" id="SSF53649">
    <property type="entry name" value="Alkaline phosphatase-like"/>
    <property type="match status" value="1"/>
</dbReference>
<dbReference type="AlphaFoldDB" id="A0A455T707"/>
<dbReference type="InterPro" id="IPR017850">
    <property type="entry name" value="Alkaline_phosphatase_core_sf"/>
</dbReference>
<protein>
    <submittedName>
        <fullName evidence="1">Nucleotide pyrophosphatase</fullName>
    </submittedName>
</protein>
<dbReference type="EMBL" id="AP019377">
    <property type="protein sequence ID" value="BBH93954.1"/>
    <property type="molecule type" value="Genomic_DNA"/>
</dbReference>
<accession>A0A455T707</accession>
<dbReference type="Gene3D" id="3.40.720.10">
    <property type="entry name" value="Alkaline Phosphatase, subunit A"/>
    <property type="match status" value="1"/>
</dbReference>
<name>A0A455T707_9CHLR</name>
<dbReference type="Pfam" id="PF01663">
    <property type="entry name" value="Phosphodiest"/>
    <property type="match status" value="1"/>
</dbReference>
<organism evidence="1">
    <name type="scientific">Thermogemmatispora argillosa</name>
    <dbReference type="NCBI Taxonomy" id="2045280"/>
    <lineage>
        <taxon>Bacteria</taxon>
        <taxon>Bacillati</taxon>
        <taxon>Chloroflexota</taxon>
        <taxon>Ktedonobacteria</taxon>
        <taxon>Thermogemmatisporales</taxon>
        <taxon>Thermogemmatisporaceae</taxon>
        <taxon>Thermogemmatispora</taxon>
    </lineage>
</organism>
<proteinExistence type="predicted"/>
<reference evidence="1" key="1">
    <citation type="submission" date="2018-12" db="EMBL/GenBank/DDBJ databases">
        <title>Novel natural products biosynthetic potential of the class Ktedonobacteria.</title>
        <authorList>
            <person name="Zheng Y."/>
            <person name="Saitou A."/>
            <person name="Wang C.M."/>
            <person name="Toyoda A."/>
            <person name="Minakuchi Y."/>
            <person name="Sekiguchi Y."/>
            <person name="Ueda K."/>
            <person name="Takano H."/>
            <person name="Sakai Y."/>
            <person name="Yokota A."/>
            <person name="Yabe S."/>
        </authorList>
    </citation>
    <scope>NUCLEOTIDE SEQUENCE</scope>
    <source>
        <strain evidence="1">A3-2</strain>
    </source>
</reference>
<evidence type="ECO:0000313" key="1">
    <source>
        <dbReference type="EMBL" id="BBH93954.1"/>
    </source>
</evidence>
<dbReference type="InterPro" id="IPR002591">
    <property type="entry name" value="Phosphodiest/P_Trfase"/>
</dbReference>
<gene>
    <name evidence="1" type="ORF">KTA_21530</name>
</gene>
<sequence length="500" mass="56168">MTQVAILGFDGMDADLLRVYGPALPHLRRLMLESPFLELTSSIPPDTIPAWGSLYTGLNPANHGLLSFLPCDSEPGSHDGVQAEPPALTCGTTFWDLASASGRRICVLNPYLAYPAWPVNGIMLALSPRDGSMSITPEEYELSLTFPPPPRLAGRAARAHREELRAFYHELVSCTLQQAALGLELLQQESWDLFFLQINTLDIIQHLFWHYSDLSDPAYPGQSEHLTRIQSFYRLCDHIVGEVRAALPAESVLMVVSAYGHGRRSHQRVNLNEWLRRQGLLTVQARSLHLLDRPFSPRPRRRPVSDELLAHVGLIARERQASTRSESGLIDEEHSLARVLSLGGDGPFGGVVLNRQRIQEQGRDYEALRVSLQEEMLRLRSRGRPLLRWVRKREEVYQGRYLERLPDLLFELQGDLAIGDELYVPLLTTQTARRTISGVHRKDGVFLIGNLLHHEPEVSDVHEITVMDVAPTVLRLLGINNVVRFDGQPLLALKAAEPLP</sequence>